<protein>
    <recommendedName>
        <fullName evidence="4">Flagellin</fullName>
    </recommendedName>
</protein>
<evidence type="ECO:0000256" key="3">
    <source>
        <dbReference type="ARBA" id="ARBA00023143"/>
    </source>
</evidence>
<dbReference type="SUPFAM" id="SSF64518">
    <property type="entry name" value="Phase 1 flagellin"/>
    <property type="match status" value="1"/>
</dbReference>
<dbReference type="PANTHER" id="PTHR42792:SF2">
    <property type="entry name" value="FLAGELLIN"/>
    <property type="match status" value="1"/>
</dbReference>
<dbReference type="Gene3D" id="2.60.40.4390">
    <property type="match status" value="1"/>
</dbReference>
<evidence type="ECO:0000256" key="2">
    <source>
        <dbReference type="ARBA" id="ARBA00022525"/>
    </source>
</evidence>
<comment type="subcellular location">
    <subcellularLocation>
        <location evidence="4">Secreted</location>
    </subcellularLocation>
    <subcellularLocation>
        <location evidence="4">Bacterial flagellum</location>
    </subcellularLocation>
</comment>
<dbReference type="InterPro" id="IPR046358">
    <property type="entry name" value="Flagellin_C"/>
</dbReference>
<keyword evidence="8" id="KW-1185">Reference proteome</keyword>
<name>A0ABY5H7N1_9PSED</name>
<dbReference type="InterPro" id="IPR001029">
    <property type="entry name" value="Flagellin_N"/>
</dbReference>
<evidence type="ECO:0000259" key="6">
    <source>
        <dbReference type="Pfam" id="PF00700"/>
    </source>
</evidence>
<dbReference type="Pfam" id="PF00700">
    <property type="entry name" value="Flagellin_C"/>
    <property type="match status" value="1"/>
</dbReference>
<evidence type="ECO:0000313" key="7">
    <source>
        <dbReference type="EMBL" id="UTW07295.1"/>
    </source>
</evidence>
<evidence type="ECO:0000259" key="5">
    <source>
        <dbReference type="Pfam" id="PF00669"/>
    </source>
</evidence>
<reference evidence="7" key="1">
    <citation type="submission" date="2021-04" db="EMBL/GenBank/DDBJ databases">
        <title>Oceanospirillales bacteria with DddD are important DMSP degraders in coastal seawater.</title>
        <authorList>
            <person name="Liu J."/>
        </authorList>
    </citation>
    <scope>NUCLEOTIDE SEQUENCE</scope>
    <source>
        <strain evidence="7">D13-4</strain>
    </source>
</reference>
<proteinExistence type="inferred from homology"/>
<evidence type="ECO:0000256" key="1">
    <source>
        <dbReference type="ARBA" id="ARBA00005709"/>
    </source>
</evidence>
<accession>A0ABY5H7N1</accession>
<keyword evidence="2 4" id="KW-0964">Secreted</keyword>
<dbReference type="Gene3D" id="6.10.280.190">
    <property type="match status" value="1"/>
</dbReference>
<dbReference type="Proteomes" id="UP001059672">
    <property type="component" value="Chromosome"/>
</dbReference>
<sequence length="655" mass="65123">MALTVNTNIASLNTQRNLNSSSNALNTSLQRLSTGSRINSAKDDAAGLQISNRMSSQISGLGVAVRNANDGISMAQTAEGALQQTTGILQRMRDLSLQAANGSNGDSERKALNGEVVQLKNELDRIATSTRFGSKQLFDGSLKENIQVGANANETINVAISSFRTVDLGTTASREASAAKLSAGAAVSSRTIGAGAAGTAQVNGTASTVVASAAPTKTDFDNSVAGSASTLTGGAAPASLVIGTGSNDVLTITGAGITDTGSTSITLTAATYGSTQLLADEINTQIAASTDLNGKVTATVSGGGELVLTEVSGSGYSGVDLAVAGNGAANAFGTPVAATGTATVANTAAETLTIDFGGTSQNITFNTDLTNAAGIRDAINTAITGGALNGLVTASLDGSGNLQLTEVDVGSDNLYTANALAVSGTAASSVFGTPTATTGTTGTAAVPAGNPNTEFAIAIDGGAAQTISIDAGTYDSLEALADNINQKFAANATLKGEVRATVDNGQVQFVRSDKGATGSVTVSAVAANNGLTNLGFTDGDTAAGTDAGAVNSSVEQIDISTVDGAQAAIATLDAALAEVDTTRANMGAVQNRFESTISNLQNVSENTAASRGRILDTDFAAETANLSKNQILQQAGTAILAQANQLPQAVLSLLR</sequence>
<feature type="domain" description="Flagellin C-terminal" evidence="6">
    <location>
        <begin position="570"/>
        <end position="654"/>
    </location>
</feature>
<comment type="function">
    <text evidence="4">Flagellin is the subunit protein which polymerizes to form the filaments of bacterial flagella.</text>
</comment>
<dbReference type="PRINTS" id="PR00207">
    <property type="entry name" value="FLAGELLIN"/>
</dbReference>
<gene>
    <name evidence="7" type="ORF">KDW96_19355</name>
</gene>
<dbReference type="InterPro" id="IPR001492">
    <property type="entry name" value="Flagellin"/>
</dbReference>
<organism evidence="7 8">
    <name type="scientific">Pseudomonas benzenivorans</name>
    <dbReference type="NCBI Taxonomy" id="556533"/>
    <lineage>
        <taxon>Bacteria</taxon>
        <taxon>Pseudomonadati</taxon>
        <taxon>Pseudomonadota</taxon>
        <taxon>Gammaproteobacteria</taxon>
        <taxon>Pseudomonadales</taxon>
        <taxon>Pseudomonadaceae</taxon>
        <taxon>Pseudomonas</taxon>
    </lineage>
</organism>
<feature type="domain" description="Flagellin N-terminal" evidence="5">
    <location>
        <begin position="5"/>
        <end position="141"/>
    </location>
</feature>
<dbReference type="Pfam" id="PF00669">
    <property type="entry name" value="Flagellin_N"/>
    <property type="match status" value="1"/>
</dbReference>
<evidence type="ECO:0000256" key="4">
    <source>
        <dbReference type="RuleBase" id="RU362073"/>
    </source>
</evidence>
<comment type="similarity">
    <text evidence="1 4">Belongs to the bacterial flagellin family.</text>
</comment>
<dbReference type="PANTHER" id="PTHR42792">
    <property type="entry name" value="FLAGELLIN"/>
    <property type="match status" value="1"/>
</dbReference>
<dbReference type="EMBL" id="CP073346">
    <property type="protein sequence ID" value="UTW07295.1"/>
    <property type="molecule type" value="Genomic_DNA"/>
</dbReference>
<evidence type="ECO:0000313" key="8">
    <source>
        <dbReference type="Proteomes" id="UP001059672"/>
    </source>
</evidence>
<dbReference type="RefSeq" id="WP_304665562.1">
    <property type="nucleotide sequence ID" value="NZ_CP073346.1"/>
</dbReference>
<dbReference type="Gene3D" id="1.20.1330.10">
    <property type="entry name" value="f41 fragment of flagellin, N-terminal domain"/>
    <property type="match status" value="2"/>
</dbReference>
<keyword evidence="3 4" id="KW-0975">Bacterial flagellum</keyword>